<organism evidence="4 5">
    <name type="scientific">Prymnesium parvum</name>
    <name type="common">Toxic golden alga</name>
    <dbReference type="NCBI Taxonomy" id="97485"/>
    <lineage>
        <taxon>Eukaryota</taxon>
        <taxon>Haptista</taxon>
        <taxon>Haptophyta</taxon>
        <taxon>Prymnesiophyceae</taxon>
        <taxon>Prymnesiales</taxon>
        <taxon>Prymnesiaceae</taxon>
        <taxon>Prymnesium</taxon>
    </lineage>
</organism>
<name>A0AB34IL56_PRYPA</name>
<comment type="caution">
    <text evidence="4">The sequence shown here is derived from an EMBL/GenBank/DDBJ whole genome shotgun (WGS) entry which is preliminary data.</text>
</comment>
<dbReference type="EMBL" id="JBGBPQ010000023">
    <property type="protein sequence ID" value="KAL1500219.1"/>
    <property type="molecule type" value="Genomic_DNA"/>
</dbReference>
<evidence type="ECO:0000256" key="3">
    <source>
        <dbReference type="SAM" id="SignalP"/>
    </source>
</evidence>
<keyword evidence="5" id="KW-1185">Reference proteome</keyword>
<dbReference type="AlphaFoldDB" id="A0AB34IL56"/>
<reference evidence="4 5" key="1">
    <citation type="journal article" date="2024" name="Science">
        <title>Giant polyketide synthase enzymes in the biosynthesis of giant marine polyether toxins.</title>
        <authorList>
            <person name="Fallon T.R."/>
            <person name="Shende V.V."/>
            <person name="Wierzbicki I.H."/>
            <person name="Pendleton A.L."/>
            <person name="Watervoot N.F."/>
            <person name="Auber R.P."/>
            <person name="Gonzalez D.J."/>
            <person name="Wisecaver J.H."/>
            <person name="Moore B.S."/>
        </authorList>
    </citation>
    <scope>NUCLEOTIDE SEQUENCE [LARGE SCALE GENOMIC DNA]</scope>
    <source>
        <strain evidence="4 5">12B1</strain>
    </source>
</reference>
<evidence type="ECO:0000256" key="2">
    <source>
        <dbReference type="SAM" id="Phobius"/>
    </source>
</evidence>
<keyword evidence="3" id="KW-0732">Signal</keyword>
<feature type="region of interest" description="Disordered" evidence="1">
    <location>
        <begin position="33"/>
        <end position="65"/>
    </location>
</feature>
<feature type="signal peptide" evidence="3">
    <location>
        <begin position="1"/>
        <end position="18"/>
    </location>
</feature>
<feature type="compositionally biased region" description="Basic and acidic residues" evidence="1">
    <location>
        <begin position="50"/>
        <end position="65"/>
    </location>
</feature>
<feature type="chain" id="PRO_5044255911" evidence="3">
    <location>
        <begin position="19"/>
        <end position="106"/>
    </location>
</feature>
<feature type="transmembrane region" description="Helical" evidence="2">
    <location>
        <begin position="83"/>
        <end position="105"/>
    </location>
</feature>
<protein>
    <submittedName>
        <fullName evidence="4">Uncharacterized protein</fullName>
    </submittedName>
</protein>
<keyword evidence="2" id="KW-0472">Membrane</keyword>
<dbReference type="Proteomes" id="UP001515480">
    <property type="component" value="Unassembled WGS sequence"/>
</dbReference>
<proteinExistence type="predicted"/>
<gene>
    <name evidence="4" type="ORF">AB1Y20_012888</name>
</gene>
<keyword evidence="2" id="KW-1133">Transmembrane helix</keyword>
<evidence type="ECO:0000313" key="5">
    <source>
        <dbReference type="Proteomes" id="UP001515480"/>
    </source>
</evidence>
<sequence length="106" mass="11505">MISPWLALLLGVFTPATSLQLGATLTHGRTMMRPIALRPPPPRAQFGGGEPERTSITRDSEPDDFFKTNMDDMSDAEKIKSPGVIIGLAILILPFIAGLIALQVYK</sequence>
<evidence type="ECO:0000313" key="4">
    <source>
        <dbReference type="EMBL" id="KAL1500219.1"/>
    </source>
</evidence>
<accession>A0AB34IL56</accession>
<evidence type="ECO:0000256" key="1">
    <source>
        <dbReference type="SAM" id="MobiDB-lite"/>
    </source>
</evidence>
<keyword evidence="2" id="KW-0812">Transmembrane</keyword>